<dbReference type="OrthoDB" id="9775789at2"/>
<comment type="caution">
    <text evidence="3">The sequence shown here is derived from an EMBL/GenBank/DDBJ whole genome shotgun (WGS) entry which is preliminary data.</text>
</comment>
<keyword evidence="1" id="KW-1133">Transmembrane helix</keyword>
<feature type="transmembrane region" description="Helical" evidence="1">
    <location>
        <begin position="98"/>
        <end position="119"/>
    </location>
</feature>
<dbReference type="AlphaFoldDB" id="A0A6N9Q4K5"/>
<feature type="transmembrane region" description="Helical" evidence="1">
    <location>
        <begin position="209"/>
        <end position="229"/>
    </location>
</feature>
<organism evidence="3 4">
    <name type="scientific">Chengkuizengella marina</name>
    <dbReference type="NCBI Taxonomy" id="2507566"/>
    <lineage>
        <taxon>Bacteria</taxon>
        <taxon>Bacillati</taxon>
        <taxon>Bacillota</taxon>
        <taxon>Bacilli</taxon>
        <taxon>Bacillales</taxon>
        <taxon>Paenibacillaceae</taxon>
        <taxon>Chengkuizengella</taxon>
    </lineage>
</organism>
<reference evidence="3 4" key="1">
    <citation type="submission" date="2019-01" db="EMBL/GenBank/DDBJ databases">
        <title>Chengkuizengella sp. nov., isolated from deep-sea sediment of East Pacific Ocean.</title>
        <authorList>
            <person name="Yang J."/>
            <person name="Lai Q."/>
            <person name="Shao Z."/>
        </authorList>
    </citation>
    <scope>NUCLEOTIDE SEQUENCE [LARGE SCALE GENOMIC DNA]</scope>
    <source>
        <strain evidence="3 4">YPA3-1-1</strain>
    </source>
</reference>
<feature type="domain" description="Inositolphosphotransferase Aur1/Ipt1" evidence="2">
    <location>
        <begin position="86"/>
        <end position="247"/>
    </location>
</feature>
<evidence type="ECO:0000256" key="1">
    <source>
        <dbReference type="SAM" id="Phobius"/>
    </source>
</evidence>
<proteinExistence type="predicted"/>
<evidence type="ECO:0000313" key="4">
    <source>
        <dbReference type="Proteomes" id="UP000448943"/>
    </source>
</evidence>
<evidence type="ECO:0000259" key="2">
    <source>
        <dbReference type="Pfam" id="PF14378"/>
    </source>
</evidence>
<gene>
    <name evidence="3" type="ORF">ERL59_12345</name>
</gene>
<keyword evidence="1" id="KW-0472">Membrane</keyword>
<dbReference type="Gene3D" id="1.20.144.10">
    <property type="entry name" value="Phosphatidic acid phosphatase type 2/haloperoxidase"/>
    <property type="match status" value="1"/>
</dbReference>
<dbReference type="InterPro" id="IPR026841">
    <property type="entry name" value="Aur1/Ipt1"/>
</dbReference>
<feature type="transmembrane region" description="Helical" evidence="1">
    <location>
        <begin position="126"/>
        <end position="148"/>
    </location>
</feature>
<feature type="transmembrane region" description="Helical" evidence="1">
    <location>
        <begin position="42"/>
        <end position="61"/>
    </location>
</feature>
<dbReference type="Pfam" id="PF14378">
    <property type="entry name" value="PAP2_3"/>
    <property type="match status" value="1"/>
</dbReference>
<dbReference type="SUPFAM" id="SSF48317">
    <property type="entry name" value="Acid phosphatase/Vanadium-dependent haloperoxidase"/>
    <property type="match status" value="1"/>
</dbReference>
<dbReference type="InterPro" id="IPR036938">
    <property type="entry name" value="PAP2/HPO_sf"/>
</dbReference>
<evidence type="ECO:0000313" key="3">
    <source>
        <dbReference type="EMBL" id="NBI29747.1"/>
    </source>
</evidence>
<sequence length="279" mass="32520">MTEVYIYIFLTIVVLFVYLYPKNPLTPALVSLKQFFTSWKMILHFVAIAFILFLNKIELTIEEKMRLNYDLTPLFHRWEGDIVYTIQNFFHNDLLTNVVVYFYVVVFTSLIIASFLVYLNEKDNKLFYTFCYAIMLNYGIAIPFYLFFPINEVWAHEPAGVQFLMLDVFPTFETEYRALSGLNNCFPSLHTSISVTLSLIALKSNNFRWKTIVLISAGIIIFSIFYLGIHWITDMIGGVLLAFFASYTAQRIADGRFKLGKSKTEQYAQNNRSDETVEQ</sequence>
<dbReference type="EMBL" id="SIJB01000027">
    <property type="protein sequence ID" value="NBI29747.1"/>
    <property type="molecule type" value="Genomic_DNA"/>
</dbReference>
<accession>A0A6N9Q4K5</accession>
<dbReference type="GO" id="GO:0016020">
    <property type="term" value="C:membrane"/>
    <property type="evidence" value="ECO:0007669"/>
    <property type="project" value="UniProtKB-SubCell"/>
</dbReference>
<protein>
    <submittedName>
        <fullName evidence="3">Phosphatase PAP2 family protein</fullName>
    </submittedName>
</protein>
<keyword evidence="1" id="KW-0812">Transmembrane</keyword>
<feature type="transmembrane region" description="Helical" evidence="1">
    <location>
        <begin position="6"/>
        <end position="21"/>
    </location>
</feature>
<name>A0A6N9Q4K5_9BACL</name>
<keyword evidence="4" id="KW-1185">Reference proteome</keyword>
<dbReference type="Proteomes" id="UP000448943">
    <property type="component" value="Unassembled WGS sequence"/>
</dbReference>